<dbReference type="SUPFAM" id="SSF53474">
    <property type="entry name" value="alpha/beta-Hydrolases"/>
    <property type="match status" value="1"/>
</dbReference>
<organism evidence="3 4">
    <name type="scientific">Candidatus Rhodoblastus alkanivorans</name>
    <dbReference type="NCBI Taxonomy" id="2954117"/>
    <lineage>
        <taxon>Bacteria</taxon>
        <taxon>Pseudomonadati</taxon>
        <taxon>Pseudomonadota</taxon>
        <taxon>Alphaproteobacteria</taxon>
        <taxon>Hyphomicrobiales</taxon>
        <taxon>Rhodoblastaceae</taxon>
        <taxon>Rhodoblastus</taxon>
    </lineage>
</organism>
<comment type="caution">
    <text evidence="3">The sequence shown here is derived from an EMBL/GenBank/DDBJ whole genome shotgun (WGS) entry which is preliminary data.</text>
</comment>
<gene>
    <name evidence="3" type="ORF">K2U94_06710</name>
</gene>
<evidence type="ECO:0000256" key="1">
    <source>
        <dbReference type="SAM" id="MobiDB-lite"/>
    </source>
</evidence>
<feature type="compositionally biased region" description="Polar residues" evidence="1">
    <location>
        <begin position="359"/>
        <end position="376"/>
    </location>
</feature>
<evidence type="ECO:0000313" key="4">
    <source>
        <dbReference type="Proteomes" id="UP001139104"/>
    </source>
</evidence>
<accession>A0ABS9Z4D2</accession>
<name>A0ABS9Z4D2_9HYPH</name>
<protein>
    <submittedName>
        <fullName evidence="3">Alpha/beta hydrolase</fullName>
    </submittedName>
</protein>
<dbReference type="InterPro" id="IPR051044">
    <property type="entry name" value="MAG_DAG_Lipase"/>
</dbReference>
<evidence type="ECO:0000259" key="2">
    <source>
        <dbReference type="Pfam" id="PF12146"/>
    </source>
</evidence>
<dbReference type="Pfam" id="PF12146">
    <property type="entry name" value="Hydrolase_4"/>
    <property type="match status" value="1"/>
</dbReference>
<dbReference type="InterPro" id="IPR029058">
    <property type="entry name" value="AB_hydrolase_fold"/>
</dbReference>
<sequence length="376" mass="40526">MELIDTPANRCPPGANIVGLRASDGVELRAAYWRPEGFPRGTVALVQGRAEFIEKYFETIGELLARGFAVATFDWRGQGLSQRLLRNRAKGHVRRSTDYRRDLDAFIRQLLTPDCPKPWFVLAHSMGAAAVLDFCAARGGATPFERIVGTAPMIDLYGFPGSTTARHLAASFHALGLSRLFVPGGGARTLFQKSFSGNVLTGDQRRFARAAQLLGLAPALGIGDPTIGWAHAAYGLMDRLTLDNEVERIRTPTLLLASGDERLVSTPAIERFALRLKTASCLVLSDARHEILMERAEIRSKFWAAFDAFIPGERFLHEAAEAASPNAINLAAEAASSNANNLAAEAASQDAKESAVHAASQNEISQAVESGSQVGV</sequence>
<dbReference type="RefSeq" id="WP_243068818.1">
    <property type="nucleotide sequence ID" value="NZ_JAIVFK010000020.1"/>
</dbReference>
<dbReference type="Gene3D" id="3.40.50.1820">
    <property type="entry name" value="alpha/beta hydrolase"/>
    <property type="match status" value="1"/>
</dbReference>
<dbReference type="InterPro" id="IPR022742">
    <property type="entry name" value="Hydrolase_4"/>
</dbReference>
<dbReference type="EMBL" id="JAIVFP010000001">
    <property type="protein sequence ID" value="MCI4682452.1"/>
    <property type="molecule type" value="Genomic_DNA"/>
</dbReference>
<keyword evidence="3" id="KW-0378">Hydrolase</keyword>
<keyword evidence="4" id="KW-1185">Reference proteome</keyword>
<dbReference type="GO" id="GO:0016787">
    <property type="term" value="F:hydrolase activity"/>
    <property type="evidence" value="ECO:0007669"/>
    <property type="project" value="UniProtKB-KW"/>
</dbReference>
<feature type="region of interest" description="Disordered" evidence="1">
    <location>
        <begin position="345"/>
        <end position="376"/>
    </location>
</feature>
<dbReference type="Proteomes" id="UP001139104">
    <property type="component" value="Unassembled WGS sequence"/>
</dbReference>
<reference evidence="3" key="1">
    <citation type="journal article" date="2022" name="ISME J.">
        <title>Identification of active gaseous-alkane degraders at natural gas seeps.</title>
        <authorList>
            <person name="Farhan Ul Haque M."/>
            <person name="Hernandez M."/>
            <person name="Crombie A.T."/>
            <person name="Murrell J.C."/>
        </authorList>
    </citation>
    <scope>NUCLEOTIDE SEQUENCE</scope>
    <source>
        <strain evidence="3">PC2</strain>
    </source>
</reference>
<dbReference type="PANTHER" id="PTHR11614">
    <property type="entry name" value="PHOSPHOLIPASE-RELATED"/>
    <property type="match status" value="1"/>
</dbReference>
<evidence type="ECO:0000313" key="3">
    <source>
        <dbReference type="EMBL" id="MCI4682452.1"/>
    </source>
</evidence>
<proteinExistence type="predicted"/>
<feature type="domain" description="Serine aminopeptidase S33" evidence="2">
    <location>
        <begin position="39"/>
        <end position="295"/>
    </location>
</feature>